<feature type="compositionally biased region" description="Basic and acidic residues" evidence="1">
    <location>
        <begin position="176"/>
        <end position="186"/>
    </location>
</feature>
<protein>
    <recommendedName>
        <fullName evidence="2">CID domain-containing protein</fullName>
    </recommendedName>
</protein>
<dbReference type="STRING" id="296587.C1E6B3"/>
<keyword evidence="4" id="KW-1185">Reference proteome</keyword>
<dbReference type="OMA" id="KWGDPIK"/>
<dbReference type="RefSeq" id="XP_002502524.1">
    <property type="nucleotide sequence ID" value="XM_002502478.1"/>
</dbReference>
<dbReference type="InterPro" id="IPR006569">
    <property type="entry name" value="CID_dom"/>
</dbReference>
<evidence type="ECO:0000313" key="3">
    <source>
        <dbReference type="EMBL" id="ACO63782.1"/>
    </source>
</evidence>
<dbReference type="GeneID" id="8243425"/>
<gene>
    <name evidence="3" type="ORF">MICPUN_100535</name>
</gene>
<evidence type="ECO:0000256" key="1">
    <source>
        <dbReference type="SAM" id="MobiDB-lite"/>
    </source>
</evidence>
<name>C1E6B3_MICCC</name>
<dbReference type="OrthoDB" id="79367at2759"/>
<organism evidence="3 4">
    <name type="scientific">Micromonas commoda (strain RCC299 / NOUM17 / CCMP2709)</name>
    <name type="common">Picoplanktonic green alga</name>
    <dbReference type="NCBI Taxonomy" id="296587"/>
    <lineage>
        <taxon>Eukaryota</taxon>
        <taxon>Viridiplantae</taxon>
        <taxon>Chlorophyta</taxon>
        <taxon>Mamiellophyceae</taxon>
        <taxon>Mamiellales</taxon>
        <taxon>Mamiellaceae</taxon>
        <taxon>Micromonas</taxon>
    </lineage>
</organism>
<reference evidence="3 4" key="1">
    <citation type="journal article" date="2009" name="Science">
        <title>Green evolution and dynamic adaptations revealed by genomes of the marine picoeukaryotes Micromonas.</title>
        <authorList>
            <person name="Worden A.Z."/>
            <person name="Lee J.H."/>
            <person name="Mock T."/>
            <person name="Rouze P."/>
            <person name="Simmons M.P."/>
            <person name="Aerts A.L."/>
            <person name="Allen A.E."/>
            <person name="Cuvelier M.L."/>
            <person name="Derelle E."/>
            <person name="Everett M.V."/>
            <person name="Foulon E."/>
            <person name="Grimwood J."/>
            <person name="Gundlach H."/>
            <person name="Henrissat B."/>
            <person name="Napoli C."/>
            <person name="McDonald S.M."/>
            <person name="Parker M.S."/>
            <person name="Rombauts S."/>
            <person name="Salamov A."/>
            <person name="Von Dassow P."/>
            <person name="Badger J.H."/>
            <person name="Coutinho P.M."/>
            <person name="Demir E."/>
            <person name="Dubchak I."/>
            <person name="Gentemann C."/>
            <person name="Eikrem W."/>
            <person name="Gready J.E."/>
            <person name="John U."/>
            <person name="Lanier W."/>
            <person name="Lindquist E.A."/>
            <person name="Lucas S."/>
            <person name="Mayer K.F."/>
            <person name="Moreau H."/>
            <person name="Not F."/>
            <person name="Otillar R."/>
            <person name="Panaud O."/>
            <person name="Pangilinan J."/>
            <person name="Paulsen I."/>
            <person name="Piegu B."/>
            <person name="Poliakov A."/>
            <person name="Robbens S."/>
            <person name="Schmutz J."/>
            <person name="Toulza E."/>
            <person name="Wyss T."/>
            <person name="Zelensky A."/>
            <person name="Zhou K."/>
            <person name="Armbrust E.V."/>
            <person name="Bhattacharya D."/>
            <person name="Goodenough U.W."/>
            <person name="Van de Peer Y."/>
            <person name="Grigoriev I.V."/>
        </authorList>
    </citation>
    <scope>NUCLEOTIDE SEQUENCE [LARGE SCALE GENOMIC DNA]</scope>
    <source>
        <strain evidence="4">RCC299 / NOUM17</strain>
    </source>
</reference>
<dbReference type="Pfam" id="PF04818">
    <property type="entry name" value="CID"/>
    <property type="match status" value="1"/>
</dbReference>
<feature type="region of interest" description="Disordered" evidence="1">
    <location>
        <begin position="148"/>
        <end position="289"/>
    </location>
</feature>
<dbReference type="InParanoid" id="C1E6B3"/>
<dbReference type="SMART" id="SM00582">
    <property type="entry name" value="RPR"/>
    <property type="match status" value="1"/>
</dbReference>
<feature type="compositionally biased region" description="Low complexity" evidence="1">
    <location>
        <begin position="312"/>
        <end position="321"/>
    </location>
</feature>
<dbReference type="Proteomes" id="UP000002009">
    <property type="component" value="Chromosome 5"/>
</dbReference>
<dbReference type="KEGG" id="mis:MICPUN_100535"/>
<evidence type="ECO:0000313" key="4">
    <source>
        <dbReference type="Proteomes" id="UP000002009"/>
    </source>
</evidence>
<dbReference type="InterPro" id="IPR008942">
    <property type="entry name" value="ENTH_VHS"/>
</dbReference>
<feature type="domain" description="CID" evidence="2">
    <location>
        <begin position="10"/>
        <end position="135"/>
    </location>
</feature>
<dbReference type="AlphaFoldDB" id="C1E6B3"/>
<feature type="region of interest" description="Disordered" evidence="1">
    <location>
        <begin position="312"/>
        <end position="457"/>
    </location>
</feature>
<feature type="compositionally biased region" description="Polar residues" evidence="1">
    <location>
        <begin position="237"/>
        <end position="251"/>
    </location>
</feature>
<sequence>MPLDWPDQARFLEVIRSLRSASRSKLDEIVALARKDARKYYKHSVAILVKQIQVKKPRQRVPVLYAINSLCAAGDDDEVKKLFASRFSRDILKCVEAALKCPPQHLAGVRRVVVKWRRRSAFPPPIVAAAAALVGGYAGWDPSLIDNRDDDNKDSDGFDVDDYVPSSDECSDGEGEDKGMTAKDDGGDGADAKPSIDAADDEAGLTAAEPSPPVKVPRAKKVRAWGAAPKRPERPAVQSQNGGTHAQTGPTGTEAKPDDEPLAWNPPPPSAPIATNPASNPPPPASMAAARGGVIGAARGVIGAGVEGTAQVSRVASNSSPPRRRSPPAGPKKDRSSRGVAGAGKKGGGRDGDRGRDRRRSRDSGRREPKVEVDRWGDPVRRVSREPSADDGYGGGVDEPRRRSPPPPPAAARARSPPKVRSPPRARSSSPERRAPKKQKKRAPLPPSPEKKRTPPR</sequence>
<proteinExistence type="predicted"/>
<accession>C1E6B3</accession>
<dbReference type="eggNOG" id="KOG0132">
    <property type="taxonomic scope" value="Eukaryota"/>
</dbReference>
<dbReference type="EMBL" id="CP001326">
    <property type="protein sequence ID" value="ACO63782.1"/>
    <property type="molecule type" value="Genomic_DNA"/>
</dbReference>
<feature type="compositionally biased region" description="Basic and acidic residues" evidence="1">
    <location>
        <begin position="348"/>
        <end position="388"/>
    </location>
</feature>
<evidence type="ECO:0000259" key="2">
    <source>
        <dbReference type="SMART" id="SM00582"/>
    </source>
</evidence>
<dbReference type="Gene3D" id="1.25.40.90">
    <property type="match status" value="1"/>
</dbReference>
<dbReference type="SUPFAM" id="SSF48464">
    <property type="entry name" value="ENTH/VHS domain"/>
    <property type="match status" value="1"/>
</dbReference>